<name>A0A7T8KAZ5_CALRO</name>
<dbReference type="EMBL" id="CP045892">
    <property type="protein sequence ID" value="QQP52076.1"/>
    <property type="molecule type" value="Genomic_DNA"/>
</dbReference>
<organism evidence="1 2">
    <name type="scientific">Caligus rogercresseyi</name>
    <name type="common">Sea louse</name>
    <dbReference type="NCBI Taxonomy" id="217165"/>
    <lineage>
        <taxon>Eukaryota</taxon>
        <taxon>Metazoa</taxon>
        <taxon>Ecdysozoa</taxon>
        <taxon>Arthropoda</taxon>
        <taxon>Crustacea</taxon>
        <taxon>Multicrustacea</taxon>
        <taxon>Hexanauplia</taxon>
        <taxon>Copepoda</taxon>
        <taxon>Siphonostomatoida</taxon>
        <taxon>Caligidae</taxon>
        <taxon>Caligus</taxon>
    </lineage>
</organism>
<proteinExistence type="predicted"/>
<sequence>MLLQMCRFCLFNTSTFYVDDALNPGAEEEQALATRALSNFLACFIKELIRAALVL</sequence>
<protein>
    <submittedName>
        <fullName evidence="1">Uncharacterized protein</fullName>
    </submittedName>
</protein>
<reference evidence="2" key="1">
    <citation type="submission" date="2021-01" db="EMBL/GenBank/DDBJ databases">
        <title>Caligus Genome Assembly.</title>
        <authorList>
            <person name="Gallardo-Escarate C."/>
        </authorList>
    </citation>
    <scope>NUCLEOTIDE SEQUENCE [LARGE SCALE GENOMIC DNA]</scope>
</reference>
<dbReference type="Proteomes" id="UP000595437">
    <property type="component" value="Chromosome 3"/>
</dbReference>
<evidence type="ECO:0000313" key="1">
    <source>
        <dbReference type="EMBL" id="QQP52076.1"/>
    </source>
</evidence>
<evidence type="ECO:0000313" key="2">
    <source>
        <dbReference type="Proteomes" id="UP000595437"/>
    </source>
</evidence>
<dbReference type="AlphaFoldDB" id="A0A7T8KAZ5"/>
<accession>A0A7T8KAZ5</accession>
<gene>
    <name evidence="1" type="ORF">FKW44_004090</name>
</gene>
<keyword evidence="2" id="KW-1185">Reference proteome</keyword>